<keyword evidence="8" id="KW-0732">Signal</keyword>
<organism evidence="9 10">
    <name type="scientific">Sphingomonas yantingensis</name>
    <dbReference type="NCBI Taxonomy" id="1241761"/>
    <lineage>
        <taxon>Bacteria</taxon>
        <taxon>Pseudomonadati</taxon>
        <taxon>Pseudomonadota</taxon>
        <taxon>Alphaproteobacteria</taxon>
        <taxon>Sphingomonadales</taxon>
        <taxon>Sphingomonadaceae</taxon>
        <taxon>Sphingomonas</taxon>
    </lineage>
</organism>
<evidence type="ECO:0000256" key="8">
    <source>
        <dbReference type="SAM" id="SignalP"/>
    </source>
</evidence>
<dbReference type="AlphaFoldDB" id="A0A7W9EI49"/>
<dbReference type="GO" id="GO:0009279">
    <property type="term" value="C:cell outer membrane"/>
    <property type="evidence" value="ECO:0007669"/>
    <property type="project" value="UniProtKB-SubCell"/>
</dbReference>
<feature type="chain" id="PRO_5031077385" evidence="8">
    <location>
        <begin position="32"/>
        <end position="502"/>
    </location>
</feature>
<evidence type="ECO:0000256" key="7">
    <source>
        <dbReference type="ARBA" id="ARBA00023237"/>
    </source>
</evidence>
<evidence type="ECO:0000256" key="3">
    <source>
        <dbReference type="ARBA" id="ARBA00022448"/>
    </source>
</evidence>
<dbReference type="Gene3D" id="1.20.1600.10">
    <property type="entry name" value="Outer membrane efflux proteins (OEP)"/>
    <property type="match status" value="1"/>
</dbReference>
<evidence type="ECO:0000313" key="9">
    <source>
        <dbReference type="EMBL" id="MBB5697276.1"/>
    </source>
</evidence>
<dbReference type="GO" id="GO:0015288">
    <property type="term" value="F:porin activity"/>
    <property type="evidence" value="ECO:0007669"/>
    <property type="project" value="TreeGrafter"/>
</dbReference>
<evidence type="ECO:0000313" key="10">
    <source>
        <dbReference type="Proteomes" id="UP000557739"/>
    </source>
</evidence>
<accession>A0A7W9EI49</accession>
<gene>
    <name evidence="9" type="ORF">FHR19_000601</name>
</gene>
<keyword evidence="5" id="KW-0812">Transmembrane</keyword>
<dbReference type="InterPro" id="IPR051906">
    <property type="entry name" value="TolC-like"/>
</dbReference>
<keyword evidence="4" id="KW-1134">Transmembrane beta strand</keyword>
<dbReference type="GO" id="GO:1990281">
    <property type="term" value="C:efflux pump complex"/>
    <property type="evidence" value="ECO:0007669"/>
    <property type="project" value="TreeGrafter"/>
</dbReference>
<evidence type="ECO:0000256" key="5">
    <source>
        <dbReference type="ARBA" id="ARBA00022692"/>
    </source>
</evidence>
<dbReference type="PANTHER" id="PTHR30026">
    <property type="entry name" value="OUTER MEMBRANE PROTEIN TOLC"/>
    <property type="match status" value="1"/>
</dbReference>
<keyword evidence="7" id="KW-0998">Cell outer membrane</keyword>
<comment type="similarity">
    <text evidence="2">Belongs to the outer membrane factor (OMF) (TC 1.B.17) family.</text>
</comment>
<dbReference type="SUPFAM" id="SSF56954">
    <property type="entry name" value="Outer membrane efflux proteins (OEP)"/>
    <property type="match status" value="1"/>
</dbReference>
<evidence type="ECO:0000256" key="6">
    <source>
        <dbReference type="ARBA" id="ARBA00023136"/>
    </source>
</evidence>
<dbReference type="Pfam" id="PF02321">
    <property type="entry name" value="OEP"/>
    <property type="match status" value="1"/>
</dbReference>
<evidence type="ECO:0000256" key="4">
    <source>
        <dbReference type="ARBA" id="ARBA00022452"/>
    </source>
</evidence>
<dbReference type="PANTHER" id="PTHR30026:SF5">
    <property type="entry name" value="ABC-TYPE EFFLUX SYSTEM SECRETIN COMPONENT"/>
    <property type="match status" value="1"/>
</dbReference>
<keyword evidence="6" id="KW-0472">Membrane</keyword>
<comment type="caution">
    <text evidence="9">The sequence shown here is derived from an EMBL/GenBank/DDBJ whole genome shotgun (WGS) entry which is preliminary data.</text>
</comment>
<sequence length="502" mass="52762">MPAWGLPRIAVRRAGWLVIGAGALASTTVGAQEAPVTLSFDAASRRLEGVSPAVSAADNAELAARETAAAVATLRRPIITASAQYIVYQKTLAVDLTGSKQSASAATQDFLSGIPGSVPPAFQVIAGDIVGRISQALPGLFAAIPDTLSYQYRDEVFRPTVQGVLPLYSGGAIPAIQRGAKAGADAAAARAAQARELARINLVRVYFGEIAAGELARSARETLAALDRLLSDATKLEMAGVTPRARTLEAQVARDAAARAAARAEIAHRGARDELARLLETDGVRPSTPLFVASRPLPPAETFLGRDDLPQLRQADATRGLADAGVDLARSRYRPKAFAFGEYNLNRDNALPTEPDWVAGVGVRYTLLSNVDRGHALAAARANAAAASDAARESRKAAVGATMRAWDLVESARQSFLLLDSSLAAATENLRVQQVSFREGEGTLTAVLGAEAALATARTQRAATAYEYDLALAGLLAASGQLDRFPDYLRAADIRLPLEPRP</sequence>
<proteinExistence type="inferred from homology"/>
<dbReference type="EMBL" id="JACIJJ010000001">
    <property type="protein sequence ID" value="MBB5697276.1"/>
    <property type="molecule type" value="Genomic_DNA"/>
</dbReference>
<protein>
    <submittedName>
        <fullName evidence="9">Outer membrane protein TolC</fullName>
    </submittedName>
</protein>
<name>A0A7W9EI49_9SPHN</name>
<evidence type="ECO:0000256" key="1">
    <source>
        <dbReference type="ARBA" id="ARBA00004442"/>
    </source>
</evidence>
<evidence type="ECO:0000256" key="2">
    <source>
        <dbReference type="ARBA" id="ARBA00007613"/>
    </source>
</evidence>
<dbReference type="Proteomes" id="UP000557739">
    <property type="component" value="Unassembled WGS sequence"/>
</dbReference>
<reference evidence="9 10" key="1">
    <citation type="submission" date="2020-08" db="EMBL/GenBank/DDBJ databases">
        <title>Genomic Encyclopedia of Type Strains, Phase IV (KMG-IV): sequencing the most valuable type-strain genomes for metagenomic binning, comparative biology and taxonomic classification.</title>
        <authorList>
            <person name="Goeker M."/>
        </authorList>
    </citation>
    <scope>NUCLEOTIDE SEQUENCE [LARGE SCALE GENOMIC DNA]</scope>
    <source>
        <strain evidence="9 10">DSM 27244</strain>
    </source>
</reference>
<keyword evidence="10" id="KW-1185">Reference proteome</keyword>
<feature type="signal peptide" evidence="8">
    <location>
        <begin position="1"/>
        <end position="31"/>
    </location>
</feature>
<dbReference type="RefSeq" id="WP_343053137.1">
    <property type="nucleotide sequence ID" value="NZ_JACIJJ010000001.1"/>
</dbReference>
<dbReference type="GO" id="GO:0015562">
    <property type="term" value="F:efflux transmembrane transporter activity"/>
    <property type="evidence" value="ECO:0007669"/>
    <property type="project" value="InterPro"/>
</dbReference>
<keyword evidence="3" id="KW-0813">Transport</keyword>
<comment type="subcellular location">
    <subcellularLocation>
        <location evidence="1">Cell outer membrane</location>
    </subcellularLocation>
</comment>
<dbReference type="InterPro" id="IPR003423">
    <property type="entry name" value="OMP_efflux"/>
</dbReference>